<dbReference type="InterPro" id="IPR050500">
    <property type="entry name" value="Phos_Acetyltrans/Butyryltrans"/>
</dbReference>
<name>U2QUC3_9BACL</name>
<keyword evidence="2 5" id="KW-0808">Transferase</keyword>
<evidence type="ECO:0000313" key="6">
    <source>
        <dbReference type="Proteomes" id="UP000016637"/>
    </source>
</evidence>
<keyword evidence="3" id="KW-0012">Acyltransferase</keyword>
<dbReference type="SUPFAM" id="SSF53659">
    <property type="entry name" value="Isocitrate/Isopropylmalate dehydrogenase-like"/>
    <property type="match status" value="1"/>
</dbReference>
<sequence>MHFLQGDLCMIKNFKEIDELLKKTVATPKKIVVVKAGQKHALQSVFEFARAGYLTPILIDSKETIINILSSIDTENISYEIVDEADDTLAAKKGVELIKNKKADFLMKGQLNTATLLREVVNSKTGIRNNDVLFHLALLDIPNYNKLLGITDGGMLLFPTVEQKKQIISGVTDIFTKLGYEKTKISLLSAAEKVNPKLQSSVEAAEIAEQYKSNTDIIVEGPLSLDISLNKLIAEEKGYTGIIQGDADVLLVPDIVSGNAVSKSFILMANAQMAGLVLGATVPIVLTSRSATEIEKKYSLALALLVSGGK</sequence>
<reference evidence="5 6" key="1">
    <citation type="submission" date="2013-08" db="EMBL/GenBank/DDBJ databases">
        <authorList>
            <person name="Weinstock G."/>
            <person name="Sodergren E."/>
            <person name="Wylie T."/>
            <person name="Fulton L."/>
            <person name="Fulton R."/>
            <person name="Fronick C."/>
            <person name="O'Laughlin M."/>
            <person name="Godfrey J."/>
            <person name="Miner T."/>
            <person name="Herter B."/>
            <person name="Appelbaum E."/>
            <person name="Cordes M."/>
            <person name="Lek S."/>
            <person name="Wollam A."/>
            <person name="Pepin K.H."/>
            <person name="Palsikar V.B."/>
            <person name="Mitreva M."/>
            <person name="Wilson R.K."/>
        </authorList>
    </citation>
    <scope>NUCLEOTIDE SEQUENCE [LARGE SCALE GENOMIC DNA]</scope>
    <source>
        <strain evidence="5 6">ATCC 700627</strain>
    </source>
</reference>
<dbReference type="HOGENOM" id="CLU_056531_0_0_9"/>
<feature type="domain" description="Phosphate acetyl/butaryl transferase" evidence="4">
    <location>
        <begin position="91"/>
        <end position="302"/>
    </location>
</feature>
<dbReference type="Proteomes" id="UP000016637">
    <property type="component" value="Unassembled WGS sequence"/>
</dbReference>
<dbReference type="PIRSF" id="PIRSF000428">
    <property type="entry name" value="P_Ac_trans"/>
    <property type="match status" value="1"/>
</dbReference>
<dbReference type="EMBL" id="AWVP01000020">
    <property type="protein sequence ID" value="ERK59819.1"/>
    <property type="molecule type" value="Genomic_DNA"/>
</dbReference>
<dbReference type="InterPro" id="IPR012147">
    <property type="entry name" value="P_Ac_Bu_trans"/>
</dbReference>
<dbReference type="AlphaFoldDB" id="U2QUC3"/>
<comment type="caution">
    <text evidence="5">The sequence shown here is derived from an EMBL/GenBank/DDBJ whole genome shotgun (WGS) entry which is preliminary data.</text>
</comment>
<evidence type="ECO:0000259" key="4">
    <source>
        <dbReference type="Pfam" id="PF01515"/>
    </source>
</evidence>
<keyword evidence="6" id="KW-1185">Reference proteome</keyword>
<evidence type="ECO:0000256" key="1">
    <source>
        <dbReference type="ARBA" id="ARBA00005656"/>
    </source>
</evidence>
<accession>U2QUC3</accession>
<dbReference type="Gene3D" id="3.40.718.10">
    <property type="entry name" value="Isopropylmalate Dehydrogenase"/>
    <property type="match status" value="1"/>
</dbReference>
<evidence type="ECO:0000256" key="2">
    <source>
        <dbReference type="ARBA" id="ARBA00022679"/>
    </source>
</evidence>
<dbReference type="PANTHER" id="PTHR43356:SF2">
    <property type="entry name" value="PHOSPHATE ACETYLTRANSFERASE"/>
    <property type="match status" value="1"/>
</dbReference>
<dbReference type="InterPro" id="IPR002505">
    <property type="entry name" value="PTA_PTB"/>
</dbReference>
<dbReference type="PATRIC" id="fig|1321820.3.peg.413"/>
<dbReference type="Pfam" id="PF01515">
    <property type="entry name" value="PTA_PTB"/>
    <property type="match status" value="1"/>
</dbReference>
<comment type="similarity">
    <text evidence="1">Belongs to the phosphate acetyltransferase and butyryltransferase family.</text>
</comment>
<dbReference type="GO" id="GO:0016746">
    <property type="term" value="F:acyltransferase activity"/>
    <property type="evidence" value="ECO:0007669"/>
    <property type="project" value="UniProtKB-KW"/>
</dbReference>
<dbReference type="eggNOG" id="COG0280">
    <property type="taxonomic scope" value="Bacteria"/>
</dbReference>
<gene>
    <name evidence="5" type="ORF">HMPREF1983_00420</name>
</gene>
<proteinExistence type="inferred from homology"/>
<protein>
    <submittedName>
        <fullName evidence="5">Phosphate acetyl/butyryl transferase</fullName>
    </submittedName>
</protein>
<organism evidence="5 6">
    <name type="scientific">Gemella bergeri ATCC 700627</name>
    <dbReference type="NCBI Taxonomy" id="1321820"/>
    <lineage>
        <taxon>Bacteria</taxon>
        <taxon>Bacillati</taxon>
        <taxon>Bacillota</taxon>
        <taxon>Bacilli</taxon>
        <taxon>Bacillales</taxon>
        <taxon>Gemellaceae</taxon>
        <taxon>Gemella</taxon>
    </lineage>
</organism>
<evidence type="ECO:0000313" key="5">
    <source>
        <dbReference type="EMBL" id="ERK59819.1"/>
    </source>
</evidence>
<dbReference type="PANTHER" id="PTHR43356">
    <property type="entry name" value="PHOSPHATE ACETYLTRANSFERASE"/>
    <property type="match status" value="1"/>
</dbReference>
<evidence type="ECO:0000256" key="3">
    <source>
        <dbReference type="ARBA" id="ARBA00023315"/>
    </source>
</evidence>